<reference evidence="1 2" key="1">
    <citation type="submission" date="2010-08" db="EMBL/GenBank/DDBJ databases">
        <title>Complete sequence of Gallionella capsiferriformans ES-2.</title>
        <authorList>
            <consortium name="US DOE Joint Genome Institute"/>
            <person name="Lucas S."/>
            <person name="Copeland A."/>
            <person name="Lapidus A."/>
            <person name="Cheng J.-F."/>
            <person name="Bruce D."/>
            <person name="Goodwin L."/>
            <person name="Pitluck S."/>
            <person name="Chertkov O."/>
            <person name="Davenport K.W."/>
            <person name="Detter J.C."/>
            <person name="Han C."/>
            <person name="Tapia R."/>
            <person name="Land M."/>
            <person name="Hauser L."/>
            <person name="Chang Y.-J."/>
            <person name="Jeffries C."/>
            <person name="Kyrpides N."/>
            <person name="Ivanova N."/>
            <person name="Mikhailova N."/>
            <person name="Shelobolina E.S."/>
            <person name="Picardal F."/>
            <person name="Roden E."/>
            <person name="Emerson D."/>
            <person name="Woyke T."/>
        </authorList>
    </citation>
    <scope>NUCLEOTIDE SEQUENCE [LARGE SCALE GENOMIC DNA]</scope>
    <source>
        <strain evidence="1 2">ES-2</strain>
    </source>
</reference>
<accession>D9SGP7</accession>
<dbReference type="STRING" id="395494.Galf_1681"/>
<dbReference type="AlphaFoldDB" id="D9SGP7"/>
<sequence>MLKDKKLLPAQAFEIADAIQAAAAAALLLRRSLKSGLTDQQYDALVARETALRYDADRYRAVGITLLACNGEITTQGLVDAIDQATAAINAIHDVSRILNILSKIATLGITIASGNAQAILSQMSELKGVVKANTAV</sequence>
<proteinExistence type="predicted"/>
<evidence type="ECO:0000313" key="2">
    <source>
        <dbReference type="Proteomes" id="UP000001235"/>
    </source>
</evidence>
<organism evidence="1 2">
    <name type="scientific">Gallionella capsiferriformans (strain ES-2)</name>
    <name type="common">Gallionella ferruginea capsiferriformans (strain ES-2)</name>
    <dbReference type="NCBI Taxonomy" id="395494"/>
    <lineage>
        <taxon>Bacteria</taxon>
        <taxon>Pseudomonadati</taxon>
        <taxon>Pseudomonadota</taxon>
        <taxon>Betaproteobacteria</taxon>
        <taxon>Nitrosomonadales</taxon>
        <taxon>Gallionellaceae</taxon>
        <taxon>Gallionella</taxon>
    </lineage>
</organism>
<dbReference type="HOGENOM" id="CLU_1862292_0_0_4"/>
<dbReference type="KEGG" id="gca:Galf_1681"/>
<keyword evidence="2" id="KW-1185">Reference proteome</keyword>
<evidence type="ECO:0000313" key="1">
    <source>
        <dbReference type="EMBL" id="ADL55693.1"/>
    </source>
</evidence>
<dbReference type="Proteomes" id="UP000001235">
    <property type="component" value="Chromosome"/>
</dbReference>
<name>D9SGP7_GALCS</name>
<gene>
    <name evidence="1" type="ordered locus">Galf_1681</name>
</gene>
<dbReference type="RefSeq" id="WP_013293631.1">
    <property type="nucleotide sequence ID" value="NC_014394.1"/>
</dbReference>
<dbReference type="EMBL" id="CP002159">
    <property type="protein sequence ID" value="ADL55693.1"/>
    <property type="molecule type" value="Genomic_DNA"/>
</dbReference>
<protein>
    <submittedName>
        <fullName evidence="1">Uncharacterized protein</fullName>
    </submittedName>
</protein>